<dbReference type="PANTHER" id="PTHR34439">
    <property type="entry name" value="CENTROBIN"/>
    <property type="match status" value="1"/>
</dbReference>
<keyword evidence="1" id="KW-0175">Coiled coil</keyword>
<feature type="compositionally biased region" description="Basic and acidic residues" evidence="2">
    <location>
        <begin position="122"/>
        <end position="147"/>
    </location>
</feature>
<feature type="region of interest" description="Disordered" evidence="2">
    <location>
        <begin position="1154"/>
        <end position="1228"/>
    </location>
</feature>
<feature type="coiled-coil region" evidence="1">
    <location>
        <begin position="403"/>
        <end position="465"/>
    </location>
</feature>
<evidence type="ECO:0000313" key="4">
    <source>
        <dbReference type="Proteomes" id="UP001066276"/>
    </source>
</evidence>
<feature type="region of interest" description="Disordered" evidence="2">
    <location>
        <begin position="864"/>
        <end position="899"/>
    </location>
</feature>
<feature type="compositionally biased region" description="Basic and acidic residues" evidence="2">
    <location>
        <begin position="99"/>
        <end position="111"/>
    </location>
</feature>
<feature type="coiled-coil region" evidence="1">
    <location>
        <begin position="336"/>
        <end position="377"/>
    </location>
</feature>
<feature type="compositionally biased region" description="Basic and acidic residues" evidence="2">
    <location>
        <begin position="1170"/>
        <end position="1184"/>
    </location>
</feature>
<dbReference type="GO" id="GO:0051299">
    <property type="term" value="P:centrosome separation"/>
    <property type="evidence" value="ECO:0007669"/>
    <property type="project" value="TreeGrafter"/>
</dbReference>
<feature type="region of interest" description="Disordered" evidence="2">
    <location>
        <begin position="1090"/>
        <end position="1113"/>
    </location>
</feature>
<feature type="region of interest" description="Disordered" evidence="2">
    <location>
        <begin position="32"/>
        <end position="243"/>
    </location>
</feature>
<name>A0AAV7KU18_PLEWA</name>
<sequence>MPPGDERSLEGSLNSLMAWRTSCPILSSSLHSDDLMSDIEPLPASGPNSAPTTPSQTCPSMPEDLVSSQPRLHSQPSSPYGRRSGSSEVTAQLYASLRRSKEVEAQARAHLEPLGSSRRSILRPERNPLSRAREVLNTEDPGQREESEGSEESSSQTSSTLSSPRSQQSTSSVSPSHQKTEDKSRASRHRKRPNSPEGRLSEVSGDSGCMAGQNTQDPCTDPENLEEEMSEKLSTEIKMSGSRHISEMESVRYHLQGMLRASKDLQYSDSSFMLPGMGEKEEEDSFTSDSTANLLNAKPLQEISPPLSITGMEELFPRYTNLRSQSVSDPSSYTELQQLRDSLEKEKTRRKHLERHIQNLQNRLLELQQQLAIAASSDKKKNIMIEQLDKTLAKVVEGWNKQETELNGKMRLLQQEKEDAMQAKQQQQEMVSKLEQSLSQTVEKLEREHKEAAERQKQNEMLEKEKRILVRSLESEKQHEQVLQSQLDEAVSAQHQEQKRLEALRATLEEEQEAWAQKERQLEERYQELQDECERQLESEKAQSQKDARLALDAKQRLTSIQAQVQKLEGELDATRRERDSLQMDITLLKARHESQRMKMESELKVAVEQQVTERLAEVHGNHARQMASVREQHRKQLLELSSHQERELANQLSQFKAELLERDEKMRHVTEDYEIRLAKCQEEIRELAAAKKKLESQRSEMVGRLQTMMQSHWNEALRVLMSEQSPQAIKVCQVEKRLSDSSLALHDSKNSSMQKTMAVPPSKSEPVLLSEYSQQKLFEVNLMDSLSSAASDLKTGKNIPDMSSRITAPIHGKPKATVQSFHRGNSGMSEDSGIMGGSHDQSTLNSLTSESIVSQADSLQLTKQRSLQKPPNKDPEHSSSSSGLGPRTATGGSISSHYHNRSEDYRNFLLANQSSFYPLIASGHLTTDLSQLLNHSFASQMSFNPLEPQPDDTGLSSALGHTHDDLAEHPLTDDTDNMILTEATHSEGVSFQNTTLQGSERTSLPPENTERHKMQHYIRLLLDRTPGDPLNEKHGSLSHSLSQLSLLQGDHLGYRDRSTGIWDHLRQPPTGQQAAGRVPQAVQKSKVPEVAPHNREPHTPPKAVPNCQALPVTPKDTTEISRARALYQTHSGQPLAEEIFSYLQGIERAGLEGKGDLNPEHQGNQTARRYSDPKLNDVVRKEVVPVPRRPSSTRACNEKPQNTKTVKKTVPPPSQGSIKSNRSGVWR</sequence>
<dbReference type="PANTHER" id="PTHR34439:SF1">
    <property type="entry name" value="CENTROBIN"/>
    <property type="match status" value="1"/>
</dbReference>
<evidence type="ECO:0000313" key="3">
    <source>
        <dbReference type="EMBL" id="KAJ1080463.1"/>
    </source>
</evidence>
<feature type="compositionally biased region" description="Low complexity" evidence="2">
    <location>
        <begin position="74"/>
        <end position="87"/>
    </location>
</feature>
<dbReference type="GO" id="GO:0007099">
    <property type="term" value="P:centriole replication"/>
    <property type="evidence" value="ECO:0007669"/>
    <property type="project" value="InterPro"/>
</dbReference>
<evidence type="ECO:0000256" key="2">
    <source>
        <dbReference type="SAM" id="MobiDB-lite"/>
    </source>
</evidence>
<organism evidence="3 4">
    <name type="scientific">Pleurodeles waltl</name>
    <name type="common">Iberian ribbed newt</name>
    <dbReference type="NCBI Taxonomy" id="8319"/>
    <lineage>
        <taxon>Eukaryota</taxon>
        <taxon>Metazoa</taxon>
        <taxon>Chordata</taxon>
        <taxon>Craniata</taxon>
        <taxon>Vertebrata</taxon>
        <taxon>Euteleostomi</taxon>
        <taxon>Amphibia</taxon>
        <taxon>Batrachia</taxon>
        <taxon>Caudata</taxon>
        <taxon>Salamandroidea</taxon>
        <taxon>Salamandridae</taxon>
        <taxon>Pleurodelinae</taxon>
        <taxon>Pleurodeles</taxon>
    </lineage>
</organism>
<dbReference type="Proteomes" id="UP001066276">
    <property type="component" value="Chromosome 12"/>
</dbReference>
<dbReference type="GO" id="GO:0005813">
    <property type="term" value="C:centrosome"/>
    <property type="evidence" value="ECO:0007669"/>
    <property type="project" value="TreeGrafter"/>
</dbReference>
<dbReference type="AlphaFoldDB" id="A0AAV7KU18"/>
<reference evidence="3" key="1">
    <citation type="journal article" date="2022" name="bioRxiv">
        <title>Sequencing and chromosome-scale assembly of the giantPleurodeles waltlgenome.</title>
        <authorList>
            <person name="Brown T."/>
            <person name="Elewa A."/>
            <person name="Iarovenko S."/>
            <person name="Subramanian E."/>
            <person name="Araus A.J."/>
            <person name="Petzold A."/>
            <person name="Susuki M."/>
            <person name="Suzuki K.-i.T."/>
            <person name="Hayashi T."/>
            <person name="Toyoda A."/>
            <person name="Oliveira C."/>
            <person name="Osipova E."/>
            <person name="Leigh N.D."/>
            <person name="Simon A."/>
            <person name="Yun M.H."/>
        </authorList>
    </citation>
    <scope>NUCLEOTIDE SEQUENCE</scope>
    <source>
        <strain evidence="3">20211129_DDA</strain>
        <tissue evidence="3">Liver</tissue>
    </source>
</reference>
<comment type="caution">
    <text evidence="3">The sequence shown here is derived from an EMBL/GenBank/DDBJ whole genome shotgun (WGS) entry which is preliminary data.</text>
</comment>
<feature type="compositionally biased region" description="Polar residues" evidence="2">
    <location>
        <begin position="818"/>
        <end position="830"/>
    </location>
</feature>
<feature type="region of interest" description="Disordered" evidence="2">
    <location>
        <begin position="793"/>
        <end position="845"/>
    </location>
</feature>
<dbReference type="EMBL" id="JANPWB010000016">
    <property type="protein sequence ID" value="KAJ1080463.1"/>
    <property type="molecule type" value="Genomic_DNA"/>
</dbReference>
<dbReference type="GO" id="GO:1902410">
    <property type="term" value="P:mitotic cytokinetic process"/>
    <property type="evidence" value="ECO:0007669"/>
    <property type="project" value="TreeGrafter"/>
</dbReference>
<protein>
    <recommendedName>
        <fullName evidence="5">Centrobin</fullName>
    </recommendedName>
</protein>
<evidence type="ECO:0000256" key="1">
    <source>
        <dbReference type="SAM" id="Coils"/>
    </source>
</evidence>
<dbReference type="GO" id="GO:1902017">
    <property type="term" value="P:regulation of cilium assembly"/>
    <property type="evidence" value="ECO:0007669"/>
    <property type="project" value="InterPro"/>
</dbReference>
<feature type="compositionally biased region" description="Polar residues" evidence="2">
    <location>
        <begin position="1216"/>
        <end position="1228"/>
    </location>
</feature>
<gene>
    <name evidence="3" type="ORF">NDU88_000662</name>
</gene>
<accession>A0AAV7KU18</accession>
<evidence type="ECO:0008006" key="5">
    <source>
        <dbReference type="Google" id="ProtNLM"/>
    </source>
</evidence>
<feature type="coiled-coil region" evidence="1">
    <location>
        <begin position="491"/>
        <end position="610"/>
    </location>
</feature>
<dbReference type="GO" id="GO:0005814">
    <property type="term" value="C:centriole"/>
    <property type="evidence" value="ECO:0007669"/>
    <property type="project" value="TreeGrafter"/>
</dbReference>
<feature type="region of interest" description="Disordered" evidence="2">
    <location>
        <begin position="944"/>
        <end position="963"/>
    </location>
</feature>
<proteinExistence type="predicted"/>
<keyword evidence="4" id="KW-1185">Reference proteome</keyword>
<feature type="compositionally biased region" description="Polar residues" evidence="2">
    <location>
        <begin position="46"/>
        <end position="59"/>
    </location>
</feature>
<dbReference type="InterPro" id="IPR038923">
    <property type="entry name" value="Centrobin"/>
</dbReference>
<feature type="compositionally biased region" description="Low complexity" evidence="2">
    <location>
        <begin position="152"/>
        <end position="176"/>
    </location>
</feature>
<feature type="coiled-coil region" evidence="1">
    <location>
        <begin position="671"/>
        <end position="705"/>
    </location>
</feature>
<feature type="compositionally biased region" description="Polar residues" evidence="2">
    <location>
        <begin position="1193"/>
        <end position="1205"/>
    </location>
</feature>